<protein>
    <submittedName>
        <fullName evidence="2">Uncharacterized protein</fullName>
    </submittedName>
</protein>
<evidence type="ECO:0000256" key="1">
    <source>
        <dbReference type="SAM" id="Phobius"/>
    </source>
</evidence>
<sequence>MLPLLRVIDVKAIVVTALIVVGLYLVLVEDGAGAAIVSEMLAELSPF</sequence>
<name>L0AED8_NATGS</name>
<dbReference type="KEGG" id="nge:Natgr_0161"/>
<organism evidence="2 3">
    <name type="scientific">Natronobacterium gregoryi (strain ATCC 43098 / DSM 3393 / CCM 3738 / CIP 104747 / IAM 13177 / JCM 8860 / NBRC 102187 / NCIMB 2189 / SP2)</name>
    <dbReference type="NCBI Taxonomy" id="797304"/>
    <lineage>
        <taxon>Archaea</taxon>
        <taxon>Methanobacteriati</taxon>
        <taxon>Methanobacteriota</taxon>
        <taxon>Stenosarchaea group</taxon>
        <taxon>Halobacteria</taxon>
        <taxon>Halobacteriales</taxon>
        <taxon>Natrialbaceae</taxon>
        <taxon>Natronobacterium</taxon>
    </lineage>
</organism>
<proteinExistence type="predicted"/>
<evidence type="ECO:0000313" key="2">
    <source>
        <dbReference type="EMBL" id="AFZ71425.1"/>
    </source>
</evidence>
<keyword evidence="1" id="KW-0812">Transmembrane</keyword>
<keyword evidence="3" id="KW-1185">Reference proteome</keyword>
<dbReference type="Proteomes" id="UP000010468">
    <property type="component" value="Chromosome"/>
</dbReference>
<evidence type="ECO:0000313" key="3">
    <source>
        <dbReference type="Proteomes" id="UP000010468"/>
    </source>
</evidence>
<dbReference type="HOGENOM" id="CLU_3163211_0_0_2"/>
<dbReference type="EMBL" id="CP003377">
    <property type="protein sequence ID" value="AFZ71425.1"/>
    <property type="molecule type" value="Genomic_DNA"/>
</dbReference>
<keyword evidence="1" id="KW-0472">Membrane</keyword>
<reference evidence="3" key="1">
    <citation type="submission" date="2012-03" db="EMBL/GenBank/DDBJ databases">
        <title>Complete sequence of Natronobacterium gregoryi SP2.</title>
        <authorList>
            <person name="Lucas S."/>
            <person name="Han J."/>
            <person name="Lapidus A."/>
            <person name="Cheng J.-F."/>
            <person name="Goodwin L."/>
            <person name="Pitluck S."/>
            <person name="Peters L."/>
            <person name="Mikhailova N."/>
            <person name="Teshima H."/>
            <person name="Detter J.C."/>
            <person name="Han C."/>
            <person name="Tapia R."/>
            <person name="Land M."/>
            <person name="Hauser L."/>
            <person name="Kyrpides N."/>
            <person name="Ivanova N."/>
            <person name="Pagani I."/>
            <person name="Sproer C."/>
            <person name="Anderson I."/>
            <person name="Woyke T."/>
        </authorList>
    </citation>
    <scope>NUCLEOTIDE SEQUENCE [LARGE SCALE GENOMIC DNA]</scope>
    <source>
        <strain evidence="3">ATCC 43098 / CCM 3738 / NCIMB 2189 / SP2</strain>
    </source>
</reference>
<dbReference type="AlphaFoldDB" id="L0AED8"/>
<accession>L0AED8</accession>
<dbReference type="STRING" id="797304.Natgr_0161"/>
<gene>
    <name evidence="2" type="ordered locus">Natgr_0161</name>
</gene>
<keyword evidence="1" id="KW-1133">Transmembrane helix</keyword>
<feature type="transmembrane region" description="Helical" evidence="1">
    <location>
        <begin position="12"/>
        <end position="37"/>
    </location>
</feature>